<feature type="repeat" description="TPR" evidence="1">
    <location>
        <begin position="135"/>
        <end position="168"/>
    </location>
</feature>
<dbReference type="Pfam" id="PF13432">
    <property type="entry name" value="TPR_16"/>
    <property type="match status" value="1"/>
</dbReference>
<name>A0A2T0WT39_9BACT</name>
<comment type="caution">
    <text evidence="3">The sequence shown here is derived from an EMBL/GenBank/DDBJ whole genome shotgun (WGS) entry which is preliminary data.</text>
</comment>
<accession>A0A2T0WT39</accession>
<evidence type="ECO:0000313" key="3">
    <source>
        <dbReference type="EMBL" id="PRY89865.1"/>
    </source>
</evidence>
<dbReference type="RefSeq" id="WP_106132542.1">
    <property type="nucleotide sequence ID" value="NZ_PVTR01000002.1"/>
</dbReference>
<reference evidence="3 4" key="1">
    <citation type="submission" date="2018-03" db="EMBL/GenBank/DDBJ databases">
        <title>Genomic Encyclopedia of Archaeal and Bacterial Type Strains, Phase II (KMG-II): from individual species to whole genera.</title>
        <authorList>
            <person name="Goeker M."/>
        </authorList>
    </citation>
    <scope>NUCLEOTIDE SEQUENCE [LARGE SCALE GENOMIC DNA]</scope>
    <source>
        <strain evidence="3 4">DSM 27929</strain>
    </source>
</reference>
<keyword evidence="2" id="KW-0812">Transmembrane</keyword>
<dbReference type="Pfam" id="PF13174">
    <property type="entry name" value="TPR_6"/>
    <property type="match status" value="1"/>
</dbReference>
<dbReference type="InterPro" id="IPR011990">
    <property type="entry name" value="TPR-like_helical_dom_sf"/>
</dbReference>
<evidence type="ECO:0000313" key="4">
    <source>
        <dbReference type="Proteomes" id="UP000238157"/>
    </source>
</evidence>
<dbReference type="Gene3D" id="1.25.40.10">
    <property type="entry name" value="Tetratricopeptide repeat domain"/>
    <property type="match status" value="1"/>
</dbReference>
<organism evidence="3 4">
    <name type="scientific">Mongoliibacter ruber</name>
    <dbReference type="NCBI Taxonomy" id="1750599"/>
    <lineage>
        <taxon>Bacteria</taxon>
        <taxon>Pseudomonadati</taxon>
        <taxon>Bacteroidota</taxon>
        <taxon>Cytophagia</taxon>
        <taxon>Cytophagales</taxon>
        <taxon>Cyclobacteriaceae</taxon>
        <taxon>Mongoliibacter</taxon>
    </lineage>
</organism>
<feature type="transmembrane region" description="Helical" evidence="2">
    <location>
        <begin position="86"/>
        <end position="107"/>
    </location>
</feature>
<protein>
    <submittedName>
        <fullName evidence="3">Uncharacterized protein</fullName>
    </submittedName>
</protein>
<sequence>MKNPNHIPQEEFERIEQYIFGNISAEESDAFELEMESDNDLRKKYLEVKTIISGLEEAALREDLEIFHKEMEAPTQRITTNRSINYWPWAAAAAIFLCIVAAVWTIYPPTPSHERLFAQFYQEDPGLITAMSSASNYEFDRAMVDYKSGKYEEAIVRWEKLIQNNPENDTLQYFLGASNLALKKADPAIFYLNSFVSKEESAFYEDATWYLALAYLLGGKVDEAINMLNQSQNPQTAKLLKELEKL</sequence>
<dbReference type="AlphaFoldDB" id="A0A2T0WT39"/>
<dbReference type="EMBL" id="PVTR01000002">
    <property type="protein sequence ID" value="PRY89865.1"/>
    <property type="molecule type" value="Genomic_DNA"/>
</dbReference>
<keyword evidence="2" id="KW-0472">Membrane</keyword>
<evidence type="ECO:0000256" key="1">
    <source>
        <dbReference type="PROSITE-ProRule" id="PRU00339"/>
    </source>
</evidence>
<keyword evidence="1" id="KW-0802">TPR repeat</keyword>
<evidence type="ECO:0000256" key="2">
    <source>
        <dbReference type="SAM" id="Phobius"/>
    </source>
</evidence>
<dbReference type="SUPFAM" id="SSF48452">
    <property type="entry name" value="TPR-like"/>
    <property type="match status" value="1"/>
</dbReference>
<dbReference type="InterPro" id="IPR019734">
    <property type="entry name" value="TPR_rpt"/>
</dbReference>
<keyword evidence="2" id="KW-1133">Transmembrane helix</keyword>
<dbReference type="PROSITE" id="PS50005">
    <property type="entry name" value="TPR"/>
    <property type="match status" value="1"/>
</dbReference>
<keyword evidence="4" id="KW-1185">Reference proteome</keyword>
<proteinExistence type="predicted"/>
<dbReference type="Proteomes" id="UP000238157">
    <property type="component" value="Unassembled WGS sequence"/>
</dbReference>
<gene>
    <name evidence="3" type="ORF">CLW00_102341</name>
</gene>
<dbReference type="OrthoDB" id="1451921at2"/>